<dbReference type="GO" id="GO:0000976">
    <property type="term" value="F:transcription cis-regulatory region binding"/>
    <property type="evidence" value="ECO:0007669"/>
    <property type="project" value="TreeGrafter"/>
</dbReference>
<dbReference type="PANTHER" id="PTHR30055:SF234">
    <property type="entry name" value="HTH-TYPE TRANSCRIPTIONAL REGULATOR BETI"/>
    <property type="match status" value="1"/>
</dbReference>
<feature type="domain" description="HTH tetR-type" evidence="7">
    <location>
        <begin position="28"/>
        <end position="88"/>
    </location>
</feature>
<name>A0A1B4XHX9_9GAMM</name>
<dbReference type="Proteomes" id="UP000243180">
    <property type="component" value="Chromosome"/>
</dbReference>
<reference evidence="8 9" key="1">
    <citation type="submission" date="2015-05" db="EMBL/GenBank/DDBJ databases">
        <title>Complete genome sequence of a sulfur-oxidizing gammaproteobacterium strain HA5.</title>
        <authorList>
            <person name="Miura A."/>
            <person name="Kojima H."/>
            <person name="Fukui M."/>
        </authorList>
    </citation>
    <scope>NUCLEOTIDE SEQUENCE [LARGE SCALE GENOMIC DNA]</scope>
    <source>
        <strain evidence="8 9">HA5</strain>
    </source>
</reference>
<dbReference type="PANTHER" id="PTHR30055">
    <property type="entry name" value="HTH-TYPE TRANSCRIPTIONAL REGULATOR RUTR"/>
    <property type="match status" value="1"/>
</dbReference>
<evidence type="ECO:0000256" key="4">
    <source>
        <dbReference type="PROSITE-ProRule" id="PRU00335"/>
    </source>
</evidence>
<dbReference type="InterPro" id="IPR050109">
    <property type="entry name" value="HTH-type_TetR-like_transc_reg"/>
</dbReference>
<dbReference type="GO" id="GO:0003700">
    <property type="term" value="F:DNA-binding transcription factor activity"/>
    <property type="evidence" value="ECO:0007669"/>
    <property type="project" value="TreeGrafter"/>
</dbReference>
<keyword evidence="2 4" id="KW-0238">DNA-binding</keyword>
<dbReference type="FunCoup" id="A0A1B4XHX9">
    <property type="interactions" value="1"/>
</dbReference>
<keyword evidence="1" id="KW-0805">Transcription regulation</keyword>
<dbReference type="InterPro" id="IPR041474">
    <property type="entry name" value="NicS_C"/>
</dbReference>
<dbReference type="RefSeq" id="WP_096361147.1">
    <property type="nucleotide sequence ID" value="NZ_AP014879.1"/>
</dbReference>
<evidence type="ECO:0000313" key="9">
    <source>
        <dbReference type="Proteomes" id="UP000243180"/>
    </source>
</evidence>
<proteinExistence type="predicted"/>
<dbReference type="InterPro" id="IPR036271">
    <property type="entry name" value="Tet_transcr_reg_TetR-rel_C_sf"/>
</dbReference>
<keyword evidence="6" id="KW-1133">Transmembrane helix</keyword>
<dbReference type="PRINTS" id="PR00455">
    <property type="entry name" value="HTHTETR"/>
</dbReference>
<dbReference type="SUPFAM" id="SSF48498">
    <property type="entry name" value="Tetracyclin repressor-like, C-terminal domain"/>
    <property type="match status" value="1"/>
</dbReference>
<keyword evidence="3" id="KW-0804">Transcription</keyword>
<dbReference type="Pfam" id="PF17938">
    <property type="entry name" value="TetR_C_29"/>
    <property type="match status" value="1"/>
</dbReference>
<evidence type="ECO:0000313" key="8">
    <source>
        <dbReference type="EMBL" id="BAV34403.1"/>
    </source>
</evidence>
<keyword evidence="6" id="KW-0812">Transmembrane</keyword>
<keyword evidence="9" id="KW-1185">Reference proteome</keyword>
<dbReference type="OrthoDB" id="8961953at2"/>
<protein>
    <submittedName>
        <fullName evidence="8">TetR family transcriptional regulator</fullName>
    </submittedName>
</protein>
<feature type="region of interest" description="Disordered" evidence="5">
    <location>
        <begin position="1"/>
        <end position="27"/>
    </location>
</feature>
<evidence type="ECO:0000256" key="2">
    <source>
        <dbReference type="ARBA" id="ARBA00023125"/>
    </source>
</evidence>
<dbReference type="InterPro" id="IPR009057">
    <property type="entry name" value="Homeodomain-like_sf"/>
</dbReference>
<dbReference type="AlphaFoldDB" id="A0A1B4XHX9"/>
<dbReference type="InParanoid" id="A0A1B4XHX9"/>
<feature type="DNA-binding region" description="H-T-H motif" evidence="4">
    <location>
        <begin position="51"/>
        <end position="70"/>
    </location>
</feature>
<keyword evidence="6" id="KW-0472">Membrane</keyword>
<dbReference type="EMBL" id="AP014879">
    <property type="protein sequence ID" value="BAV34403.1"/>
    <property type="molecule type" value="Genomic_DNA"/>
</dbReference>
<feature type="transmembrane region" description="Helical" evidence="6">
    <location>
        <begin position="176"/>
        <end position="195"/>
    </location>
</feature>
<dbReference type="Gene3D" id="1.10.357.10">
    <property type="entry name" value="Tetracycline Repressor, domain 2"/>
    <property type="match status" value="1"/>
</dbReference>
<dbReference type="SUPFAM" id="SSF46689">
    <property type="entry name" value="Homeodomain-like"/>
    <property type="match status" value="1"/>
</dbReference>
<dbReference type="PROSITE" id="PS50977">
    <property type="entry name" value="HTH_TETR_2"/>
    <property type="match status" value="1"/>
</dbReference>
<accession>A0A1B4XHX9</accession>
<evidence type="ECO:0000256" key="3">
    <source>
        <dbReference type="ARBA" id="ARBA00023163"/>
    </source>
</evidence>
<evidence type="ECO:0000256" key="1">
    <source>
        <dbReference type="ARBA" id="ARBA00023015"/>
    </source>
</evidence>
<gene>
    <name evidence="8" type="ORF">SCL_2114</name>
</gene>
<sequence length="235" mass="26397">MASTAAKPKNRTAPRRRPGRPRGETHTESIRAALIKAARELFAQRDFKAASVREIAAAARVNPAMIHYHFGDKDGLYRAMLQETMGPVLQKVQELMNHASGRPASSIHDALEAVMTMLAHEPWVARLIVREVLAEEGPFRELFIREFAAKGGGRVPQLLEREMTHGRIRKDLDPTLGALSFMSMALFPFIALPVMEKVFGIRMTDAFTQRLIDHSTRLFYEGAGARPRRAEKKAR</sequence>
<evidence type="ECO:0000259" key="7">
    <source>
        <dbReference type="PROSITE" id="PS50977"/>
    </source>
</evidence>
<evidence type="ECO:0000256" key="5">
    <source>
        <dbReference type="SAM" id="MobiDB-lite"/>
    </source>
</evidence>
<feature type="compositionally biased region" description="Basic residues" evidence="5">
    <location>
        <begin position="8"/>
        <end position="20"/>
    </location>
</feature>
<dbReference type="KEGG" id="slim:SCL_2114"/>
<dbReference type="InterPro" id="IPR001647">
    <property type="entry name" value="HTH_TetR"/>
</dbReference>
<organism evidence="8 9">
    <name type="scientific">Sulfuricaulis limicola</name>
    <dbReference type="NCBI Taxonomy" id="1620215"/>
    <lineage>
        <taxon>Bacteria</taxon>
        <taxon>Pseudomonadati</taxon>
        <taxon>Pseudomonadota</taxon>
        <taxon>Gammaproteobacteria</taxon>
        <taxon>Acidiferrobacterales</taxon>
        <taxon>Acidiferrobacteraceae</taxon>
        <taxon>Sulfuricaulis</taxon>
    </lineage>
</organism>
<dbReference type="Pfam" id="PF00440">
    <property type="entry name" value="TetR_N"/>
    <property type="match status" value="1"/>
</dbReference>
<evidence type="ECO:0000256" key="6">
    <source>
        <dbReference type="SAM" id="Phobius"/>
    </source>
</evidence>